<dbReference type="EMBL" id="JBHFQA010000015">
    <property type="protein sequence ID" value="KAL2086824.1"/>
    <property type="molecule type" value="Genomic_DNA"/>
</dbReference>
<proteinExistence type="predicted"/>
<evidence type="ECO:0000313" key="2">
    <source>
        <dbReference type="EMBL" id="KAL2086824.1"/>
    </source>
</evidence>
<feature type="region of interest" description="Disordered" evidence="1">
    <location>
        <begin position="992"/>
        <end position="1034"/>
    </location>
</feature>
<protein>
    <submittedName>
        <fullName evidence="2">Uncharacterized protein</fullName>
    </submittedName>
</protein>
<feature type="region of interest" description="Disordered" evidence="1">
    <location>
        <begin position="1162"/>
        <end position="1185"/>
    </location>
</feature>
<feature type="compositionally biased region" description="Low complexity" evidence="1">
    <location>
        <begin position="1001"/>
        <end position="1015"/>
    </location>
</feature>
<gene>
    <name evidence="2" type="ORF">ACEWY4_017883</name>
</gene>
<name>A0ABD1JI37_9TELE</name>
<comment type="caution">
    <text evidence="2">The sequence shown here is derived from an EMBL/GenBank/DDBJ whole genome shotgun (WGS) entry which is preliminary data.</text>
</comment>
<feature type="region of interest" description="Disordered" evidence="1">
    <location>
        <begin position="420"/>
        <end position="443"/>
    </location>
</feature>
<accession>A0ABD1JI37</accession>
<dbReference type="Proteomes" id="UP001591681">
    <property type="component" value="Unassembled WGS sequence"/>
</dbReference>
<evidence type="ECO:0000256" key="1">
    <source>
        <dbReference type="SAM" id="MobiDB-lite"/>
    </source>
</evidence>
<organism evidence="2 3">
    <name type="scientific">Coilia grayii</name>
    <name type="common">Gray's grenadier anchovy</name>
    <dbReference type="NCBI Taxonomy" id="363190"/>
    <lineage>
        <taxon>Eukaryota</taxon>
        <taxon>Metazoa</taxon>
        <taxon>Chordata</taxon>
        <taxon>Craniata</taxon>
        <taxon>Vertebrata</taxon>
        <taxon>Euteleostomi</taxon>
        <taxon>Actinopterygii</taxon>
        <taxon>Neopterygii</taxon>
        <taxon>Teleostei</taxon>
        <taxon>Clupei</taxon>
        <taxon>Clupeiformes</taxon>
        <taxon>Clupeoidei</taxon>
        <taxon>Engraulidae</taxon>
        <taxon>Coilinae</taxon>
        <taxon>Coilia</taxon>
    </lineage>
</organism>
<evidence type="ECO:0000313" key="3">
    <source>
        <dbReference type="Proteomes" id="UP001591681"/>
    </source>
</evidence>
<reference evidence="2 3" key="1">
    <citation type="submission" date="2024-09" db="EMBL/GenBank/DDBJ databases">
        <title>A chromosome-level genome assembly of Gray's grenadier anchovy, Coilia grayii.</title>
        <authorList>
            <person name="Fu Z."/>
        </authorList>
    </citation>
    <scope>NUCLEOTIDE SEQUENCE [LARGE SCALE GENOMIC DNA]</scope>
    <source>
        <strain evidence="2">G4</strain>
        <tissue evidence="2">Muscle</tissue>
    </source>
</reference>
<keyword evidence="3" id="KW-1185">Reference proteome</keyword>
<feature type="compositionally biased region" description="Basic and acidic residues" evidence="1">
    <location>
        <begin position="425"/>
        <end position="436"/>
    </location>
</feature>
<sequence length="1403" mass="154729">MSSMHAVIPALLKRLQEDPQLSLDSPERDFSLEPKTPDAFLRYTEEGQPMTVLNTRLLKRFFVQNRWYILNGIHDFIRILSQKYTTMLLMILLRSQETLLNRFGITEDSIQQNLQSTLKDLNVVSWRACTESESPAPCETSRIGESAEKISVKLDSQNGSQNERGPIRCWEKCWAKICSVDHIDSSLSSTVGDSMTVVIDTIESSLKEQNELASLSHSKRLLSTIKQAIRALVCKSSSLTDVPSLDVKLQGDNEVCVILVDNQTQTERAMQVFSCDDFLFKANKGVSSVLVLNMKRFNSAPSSYMHLCATDTPTPVIIPSSEAEHSPELYLQHVEEAASIVVETFVSEIKAMSQSDEYMDEKEETQFVDSLPDEIQSVDKKMPEVERNPAKLAAKNIFGKIQKVLAAFFIQLSSKQHQAISAASSHEDPQQKHQEPDDSSTQDLSEIKDVVSEHLPQARTVSGLQLHKAQSEATQPVQIALSLPELHTCTHNVLKRVIASYHQQQLEAQPEESLKSPPINDFVKNVISQLSDMASSSDGETSFTSSDQSLDVARERSEDSLASVCIQSLSSEAFQKNAVHAVVDVLVATVKSNNLLQSFVSSGSLEKHVTLQSNAYSSLPPEADVSDADNAASQIVDHFAKDLQRCIESLQSLGISDKSDLGSPEGEGAGKVTETELRGLRSAQDIPREAFTSAASKLYHSVQGKVKAFFGRLSAKKKRQYKHLEEMVLEDDLSSPSLDALVRTAVQDCINEVMEELVLAVKQQIAVEQAPCPEGKTSPSENYLAENIMIEIEKRILFTSSPSMQSVADMPDLPESVLPINEIIKKLSSEDLQRKAVKKVSEVLLSSAKTSGTFLPQTTESTASDLVGTIVEGIQTLLQSTSYHEMDNISTDSKGHGRGVPSASLDKSQIEVDASKAKIWSATTEMFGNLQRKIKDFFTNCQPCESTCAKKASSHVLIPTPKGISESGTPEHDSEDLQLFRDAINAMLQSLREADVERPTSASSSTSKSRLSPFSEENFDGTVPDPSEILPQSPNVDIVKDQSTADTTRETIINIVKAIHEKTVPDGASLSHAQGLSSIAESLEKTFSSDNSTTNNLIDHVYGLFMRNANTIPRQFAFDTQLLNQGQTKELEVQAASEMLQMYIEESVKQLLLPCFNLPSPWSAAKEDPPQPTPTDTRDKMAATKSPSQILDDTVCLVMRMMVREVIHGLSLALCPRDNVEEGEETPSAPEPYLQPVEKAATLKIVSWPEAFPLDTDDYNGLVTLLVVRLLSKINNESFSDTMISRARQLIGKVVAAFDAQSGISASEPYPKSIPLLKVYRSVYRDLLSEFGSDAVLQRAMASDDPFFEKSVVRSLSEELLQICETQSMGSPSDLHVQVPKKEKEGKLGILQKFKKVGRKVQK</sequence>